<evidence type="ECO:0000256" key="3">
    <source>
        <dbReference type="ARBA" id="ARBA00022771"/>
    </source>
</evidence>
<feature type="compositionally biased region" description="Polar residues" evidence="7">
    <location>
        <begin position="205"/>
        <end position="214"/>
    </location>
</feature>
<dbReference type="EMBL" id="PYSW02000046">
    <property type="protein sequence ID" value="KAG2374285.1"/>
    <property type="molecule type" value="Genomic_DNA"/>
</dbReference>
<protein>
    <recommendedName>
        <fullName evidence="8">UBZ4-type domain-containing protein</fullName>
    </recommendedName>
</protein>
<evidence type="ECO:0000256" key="2">
    <source>
        <dbReference type="ARBA" id="ARBA00022763"/>
    </source>
</evidence>
<gene>
    <name evidence="9" type="ORF">C9374_010855</name>
</gene>
<evidence type="ECO:0000256" key="5">
    <source>
        <dbReference type="ARBA" id="ARBA00023204"/>
    </source>
</evidence>
<evidence type="ECO:0000256" key="6">
    <source>
        <dbReference type="PROSITE-ProRule" id="PRU01256"/>
    </source>
</evidence>
<evidence type="ECO:0000313" key="10">
    <source>
        <dbReference type="Proteomes" id="UP000816034"/>
    </source>
</evidence>
<evidence type="ECO:0000256" key="7">
    <source>
        <dbReference type="SAM" id="MobiDB-lite"/>
    </source>
</evidence>
<comment type="caution">
    <text evidence="9">The sequence shown here is derived from an EMBL/GenBank/DDBJ whole genome shotgun (WGS) entry which is preliminary data.</text>
</comment>
<feature type="compositionally biased region" description="Basic and acidic residues" evidence="7">
    <location>
        <begin position="185"/>
        <end position="202"/>
    </location>
</feature>
<evidence type="ECO:0000259" key="8">
    <source>
        <dbReference type="PROSITE" id="PS51908"/>
    </source>
</evidence>
<dbReference type="Pfam" id="PF18048">
    <property type="entry name" value="TRAF6_Z2"/>
    <property type="match status" value="1"/>
</dbReference>
<sequence>MEQNRRTRSSPLSKLNSLLNNLYSRHSKLVIHNVLKASDMEQFKNVERKLKDCLYETRQQFLVELEKAFDSVPIHHQTTITVVNSKKKTSKLKESFDSDEVLGKINDDLQMMDKYVRSLEESISSLKQSQEDNEIGIRDLRIDPNKDHNEIITTPNNESISASKKRKKKSKKPKTMSNKKKKTIQVREPESSKDSERAKVETQDEQSAMEQTNTLDDMVQRNQAVSSSSRRRISFSSSVVFYEDLVECPLCQRKFTKYQIKIHMDKIHYDKDKTLNKKKAKLTKTIIAQVKESEMKKKLFGILNK</sequence>
<dbReference type="GO" id="GO:0003677">
    <property type="term" value="F:DNA binding"/>
    <property type="evidence" value="ECO:0007669"/>
    <property type="project" value="InterPro"/>
</dbReference>
<evidence type="ECO:0000313" key="9">
    <source>
        <dbReference type="EMBL" id="KAG2374285.1"/>
    </source>
</evidence>
<proteinExistence type="predicted"/>
<evidence type="ECO:0000256" key="1">
    <source>
        <dbReference type="ARBA" id="ARBA00022723"/>
    </source>
</evidence>
<feature type="compositionally biased region" description="Basic and acidic residues" evidence="7">
    <location>
        <begin position="135"/>
        <end position="150"/>
    </location>
</feature>
<dbReference type="Proteomes" id="UP000816034">
    <property type="component" value="Unassembled WGS sequence"/>
</dbReference>
<dbReference type="InterPro" id="IPR006642">
    <property type="entry name" value="Rad18_UBZ4"/>
</dbReference>
<name>A0AA88KCZ4_NAELO</name>
<accession>A0AA88KCZ4</accession>
<feature type="region of interest" description="Disordered" evidence="7">
    <location>
        <begin position="127"/>
        <end position="214"/>
    </location>
</feature>
<evidence type="ECO:0000256" key="4">
    <source>
        <dbReference type="ARBA" id="ARBA00022833"/>
    </source>
</evidence>
<feature type="domain" description="UBZ4-type" evidence="8">
    <location>
        <begin position="245"/>
        <end position="273"/>
    </location>
</feature>
<organism evidence="9 10">
    <name type="scientific">Naegleria lovaniensis</name>
    <name type="common">Amoeba</name>
    <dbReference type="NCBI Taxonomy" id="51637"/>
    <lineage>
        <taxon>Eukaryota</taxon>
        <taxon>Discoba</taxon>
        <taxon>Heterolobosea</taxon>
        <taxon>Tetramitia</taxon>
        <taxon>Eutetramitia</taxon>
        <taxon>Vahlkampfiidae</taxon>
        <taxon>Naegleria</taxon>
    </lineage>
</organism>
<keyword evidence="2 6" id="KW-0227">DNA damage</keyword>
<dbReference type="AlphaFoldDB" id="A0AA88KCZ4"/>
<dbReference type="GeneID" id="68103309"/>
<dbReference type="PROSITE" id="PS51908">
    <property type="entry name" value="ZF_UBZ4"/>
    <property type="match status" value="1"/>
</dbReference>
<keyword evidence="4" id="KW-0862">Zinc</keyword>
<keyword evidence="1" id="KW-0479">Metal-binding</keyword>
<keyword evidence="10" id="KW-1185">Reference proteome</keyword>
<dbReference type="GO" id="GO:0008270">
    <property type="term" value="F:zinc ion binding"/>
    <property type="evidence" value="ECO:0007669"/>
    <property type="project" value="UniProtKB-KW"/>
</dbReference>
<dbReference type="InterPro" id="IPR041310">
    <property type="entry name" value="TRAF6_Z2"/>
</dbReference>
<dbReference type="RefSeq" id="XP_044543459.1">
    <property type="nucleotide sequence ID" value="XM_044686445.1"/>
</dbReference>
<reference evidence="9 10" key="1">
    <citation type="journal article" date="2018" name="BMC Genomics">
        <title>The genome of Naegleria lovaniensis, the basis for a comparative approach to unravel pathogenicity factors of the human pathogenic amoeba N. fowleri.</title>
        <authorList>
            <person name="Liechti N."/>
            <person name="Schurch N."/>
            <person name="Bruggmann R."/>
            <person name="Wittwer M."/>
        </authorList>
    </citation>
    <scope>NUCLEOTIDE SEQUENCE [LARGE SCALE GENOMIC DNA]</scope>
    <source>
        <strain evidence="9 10">ATCC 30569</strain>
    </source>
</reference>
<keyword evidence="3 6" id="KW-0863">Zinc-finger</keyword>
<keyword evidence="5 6" id="KW-0234">DNA repair</keyword>
<feature type="compositionally biased region" description="Basic residues" evidence="7">
    <location>
        <begin position="163"/>
        <end position="184"/>
    </location>
</feature>
<dbReference type="GO" id="GO:0006281">
    <property type="term" value="P:DNA repair"/>
    <property type="evidence" value="ECO:0007669"/>
    <property type="project" value="UniProtKB-KW"/>
</dbReference>